<name>F5R8X4_METUF</name>
<dbReference type="GO" id="GO:0005737">
    <property type="term" value="C:cytoplasm"/>
    <property type="evidence" value="ECO:0007669"/>
    <property type="project" value="UniProtKB-SubCell"/>
</dbReference>
<keyword evidence="4" id="KW-0238">DNA-binding</keyword>
<evidence type="ECO:0000313" key="7">
    <source>
        <dbReference type="EMBL" id="EGK72941.1"/>
    </source>
</evidence>
<dbReference type="PROSITE" id="PS50995">
    <property type="entry name" value="HTH_MARR_2"/>
    <property type="match status" value="1"/>
</dbReference>
<dbReference type="GO" id="GO:0003700">
    <property type="term" value="F:DNA-binding transcription factor activity"/>
    <property type="evidence" value="ECO:0007669"/>
    <property type="project" value="InterPro"/>
</dbReference>
<dbReference type="Pfam" id="PF22381">
    <property type="entry name" value="Staph_reg_Sar_Rot"/>
    <property type="match status" value="1"/>
</dbReference>
<reference evidence="7 8" key="1">
    <citation type="journal article" date="2011" name="J. Bacteriol.">
        <title>Genome sequence of Methyloversatilis universalis FAM5T, a methylotrophic representative of the order Rhodocyclales.</title>
        <authorList>
            <person name="Kittichotirat W."/>
            <person name="Good N.M."/>
            <person name="Hall R."/>
            <person name="Bringel F."/>
            <person name="Lajus A."/>
            <person name="Medigue C."/>
            <person name="Smalley N.E."/>
            <person name="Beck D."/>
            <person name="Bumgarner R."/>
            <person name="Vuilleumier S."/>
            <person name="Kalyuzhnaya M.G."/>
        </authorList>
    </citation>
    <scope>NUCLEOTIDE SEQUENCE [LARGE SCALE GENOMIC DNA]</scope>
    <source>
        <strain evidence="8">ATCC BAA-1314 / JCM 13912 / FAM5</strain>
    </source>
</reference>
<dbReference type="InterPro" id="IPR036390">
    <property type="entry name" value="WH_DNA-bd_sf"/>
</dbReference>
<dbReference type="eggNOG" id="COG1846">
    <property type="taxonomic scope" value="Bacteria"/>
</dbReference>
<dbReference type="AlphaFoldDB" id="F5R8X4"/>
<protein>
    <submittedName>
        <fullName evidence="7">Organic hydroperoxide resistance transcriptional regulator</fullName>
    </submittedName>
</protein>
<dbReference type="Proteomes" id="UP000005019">
    <property type="component" value="Unassembled WGS sequence"/>
</dbReference>
<dbReference type="GO" id="GO:0003677">
    <property type="term" value="F:DNA binding"/>
    <property type="evidence" value="ECO:0007669"/>
    <property type="project" value="UniProtKB-KW"/>
</dbReference>
<dbReference type="PANTHER" id="PTHR33164">
    <property type="entry name" value="TRANSCRIPTIONAL REGULATOR, MARR FAMILY"/>
    <property type="match status" value="1"/>
</dbReference>
<dbReference type="InterPro" id="IPR000835">
    <property type="entry name" value="HTH_MarR-typ"/>
</dbReference>
<gene>
    <name evidence="7" type="ORF">METUNv1_00776</name>
</gene>
<evidence type="ECO:0000256" key="2">
    <source>
        <dbReference type="ARBA" id="ARBA00022490"/>
    </source>
</evidence>
<dbReference type="PANTHER" id="PTHR33164:SF5">
    <property type="entry name" value="ORGANIC HYDROPEROXIDE RESISTANCE TRANSCRIPTIONAL REGULATOR"/>
    <property type="match status" value="1"/>
</dbReference>
<dbReference type="FunFam" id="1.10.10.10:FF:000163">
    <property type="entry name" value="MarR family transcriptional regulator"/>
    <property type="match status" value="1"/>
</dbReference>
<dbReference type="InterPro" id="IPR055166">
    <property type="entry name" value="Transc_reg_Sar_Rot_HTH"/>
</dbReference>
<dbReference type="Gene3D" id="1.10.10.10">
    <property type="entry name" value="Winged helix-like DNA-binding domain superfamily/Winged helix DNA-binding domain"/>
    <property type="match status" value="1"/>
</dbReference>
<sequence length="153" mass="17208">MTFIDPMLLDQQLCFALYAASHAITRCYAHGLKSIGLTYPQYLVMLVLWQEDNLSLKALAERLDLDSPTLTPLLKRLEASGYLTRSRNRMDERALEIRLTDAGRALRERAEEVHAEVARQSGLPADAVARMRAELQKLSSQLKTGPLEVLKQG</sequence>
<dbReference type="InterPro" id="IPR036388">
    <property type="entry name" value="WH-like_DNA-bd_sf"/>
</dbReference>
<keyword evidence="2" id="KW-0963">Cytoplasm</keyword>
<evidence type="ECO:0000259" key="6">
    <source>
        <dbReference type="PROSITE" id="PS50995"/>
    </source>
</evidence>
<comment type="subcellular location">
    <subcellularLocation>
        <location evidence="1">Cytoplasm</location>
    </subcellularLocation>
</comment>
<keyword evidence="3" id="KW-0805">Transcription regulation</keyword>
<dbReference type="RefSeq" id="WP_008058998.1">
    <property type="nucleotide sequence ID" value="NZ_AFHG01000030.1"/>
</dbReference>
<dbReference type="GO" id="GO:0006950">
    <property type="term" value="P:response to stress"/>
    <property type="evidence" value="ECO:0007669"/>
    <property type="project" value="TreeGrafter"/>
</dbReference>
<feature type="domain" description="HTH marR-type" evidence="6">
    <location>
        <begin position="10"/>
        <end position="140"/>
    </location>
</feature>
<dbReference type="OrthoDB" id="9806864at2"/>
<comment type="caution">
    <text evidence="7">The sequence shown here is derived from an EMBL/GenBank/DDBJ whole genome shotgun (WGS) entry which is preliminary data.</text>
</comment>
<dbReference type="SUPFAM" id="SSF46785">
    <property type="entry name" value="Winged helix' DNA-binding domain"/>
    <property type="match status" value="1"/>
</dbReference>
<dbReference type="EMBL" id="AFHG01000030">
    <property type="protein sequence ID" value="EGK72941.1"/>
    <property type="molecule type" value="Genomic_DNA"/>
</dbReference>
<keyword evidence="8" id="KW-1185">Reference proteome</keyword>
<dbReference type="PRINTS" id="PR00598">
    <property type="entry name" value="HTHMARR"/>
</dbReference>
<dbReference type="SMART" id="SM00347">
    <property type="entry name" value="HTH_MARR"/>
    <property type="match status" value="1"/>
</dbReference>
<evidence type="ECO:0000256" key="3">
    <source>
        <dbReference type="ARBA" id="ARBA00023015"/>
    </source>
</evidence>
<evidence type="ECO:0000256" key="5">
    <source>
        <dbReference type="ARBA" id="ARBA00023163"/>
    </source>
</evidence>
<evidence type="ECO:0000256" key="1">
    <source>
        <dbReference type="ARBA" id="ARBA00004496"/>
    </source>
</evidence>
<accession>F5R8X4</accession>
<evidence type="ECO:0000256" key="4">
    <source>
        <dbReference type="ARBA" id="ARBA00023125"/>
    </source>
</evidence>
<dbReference type="STRING" id="1000565.METUNv1_00776"/>
<proteinExistence type="predicted"/>
<organism evidence="7 8">
    <name type="scientific">Methyloversatilis universalis (strain ATCC BAA-1314 / DSM 25237 / JCM 13912 / CCUG 52030 / FAM5)</name>
    <dbReference type="NCBI Taxonomy" id="1000565"/>
    <lineage>
        <taxon>Bacteria</taxon>
        <taxon>Pseudomonadati</taxon>
        <taxon>Pseudomonadota</taxon>
        <taxon>Betaproteobacteria</taxon>
        <taxon>Nitrosomonadales</taxon>
        <taxon>Sterolibacteriaceae</taxon>
        <taxon>Methyloversatilis</taxon>
    </lineage>
</organism>
<dbReference type="InterPro" id="IPR039422">
    <property type="entry name" value="MarR/SlyA-like"/>
</dbReference>
<keyword evidence="5" id="KW-0804">Transcription</keyword>
<evidence type="ECO:0000313" key="8">
    <source>
        <dbReference type="Proteomes" id="UP000005019"/>
    </source>
</evidence>